<dbReference type="AlphaFoldDB" id="A0A1G4I9L3"/>
<feature type="signal peptide" evidence="1">
    <location>
        <begin position="1"/>
        <end position="21"/>
    </location>
</feature>
<name>A0A1G4I9L3_TRYEQ</name>
<dbReference type="EMBL" id="CZPT02001005">
    <property type="protein sequence ID" value="SCU68559.1"/>
    <property type="molecule type" value="Genomic_DNA"/>
</dbReference>
<evidence type="ECO:0000313" key="2">
    <source>
        <dbReference type="EMBL" id="SCU68559.1"/>
    </source>
</evidence>
<keyword evidence="1" id="KW-0732">Signal</keyword>
<feature type="chain" id="PRO_5009235288" description="Trypanosome variant surface glycoprotein (A-type)" evidence="1">
    <location>
        <begin position="22"/>
        <end position="102"/>
    </location>
</feature>
<keyword evidence="3" id="KW-1185">Reference proteome</keyword>
<evidence type="ECO:0008006" key="4">
    <source>
        <dbReference type="Google" id="ProtNLM"/>
    </source>
</evidence>
<sequence length="102" mass="10562">MSKLALALAALTLQLLQLGEAGTIHTKKAQIATACGASDYLRSLEIAAGNAVRSALNKAIEAATTAMKIKVASARSTRETQAAGRIIAARIDEGATRARKQS</sequence>
<dbReference type="SUPFAM" id="SSF58087">
    <property type="entry name" value="Variant surface glycoprotein (N-terminal domain)"/>
    <property type="match status" value="1"/>
</dbReference>
<gene>
    <name evidence="2" type="ORF">TEOVI_000727600</name>
</gene>
<protein>
    <recommendedName>
        <fullName evidence="4">Trypanosome variant surface glycoprotein (A-type)</fullName>
    </recommendedName>
</protein>
<evidence type="ECO:0000256" key="1">
    <source>
        <dbReference type="SAM" id="SignalP"/>
    </source>
</evidence>
<dbReference type="GeneID" id="92381210"/>
<organism evidence="2 3">
    <name type="scientific">Trypanosoma equiperdum</name>
    <dbReference type="NCBI Taxonomy" id="5694"/>
    <lineage>
        <taxon>Eukaryota</taxon>
        <taxon>Discoba</taxon>
        <taxon>Euglenozoa</taxon>
        <taxon>Kinetoplastea</taxon>
        <taxon>Metakinetoplastina</taxon>
        <taxon>Trypanosomatida</taxon>
        <taxon>Trypanosomatidae</taxon>
        <taxon>Trypanosoma</taxon>
    </lineage>
</organism>
<evidence type="ECO:0000313" key="3">
    <source>
        <dbReference type="Proteomes" id="UP000195570"/>
    </source>
</evidence>
<dbReference type="Proteomes" id="UP000195570">
    <property type="component" value="Unassembled WGS sequence"/>
</dbReference>
<accession>A0A1G4I9L3</accession>
<comment type="caution">
    <text evidence="2">The sequence shown here is derived from an EMBL/GenBank/DDBJ whole genome shotgun (WGS) entry which is preliminary data.</text>
</comment>
<dbReference type="VEuPathDB" id="TriTrypDB:TEOVI_000727600"/>
<dbReference type="RefSeq" id="XP_067079701.1">
    <property type="nucleotide sequence ID" value="XM_067223600.1"/>
</dbReference>
<reference evidence="2" key="1">
    <citation type="submission" date="2016-09" db="EMBL/GenBank/DDBJ databases">
        <authorList>
            <person name="Hebert L."/>
            <person name="Moumen B."/>
        </authorList>
    </citation>
    <scope>NUCLEOTIDE SEQUENCE [LARGE SCALE GENOMIC DNA]</scope>
    <source>
        <strain evidence="2">OVI</strain>
    </source>
</reference>
<proteinExistence type="predicted"/>